<dbReference type="SUPFAM" id="SSF90112">
    <property type="entry name" value="Neurotransmitter-gated ion-channel transmembrane pore"/>
    <property type="match status" value="1"/>
</dbReference>
<dbReference type="EMBL" id="REGN01003168">
    <property type="protein sequence ID" value="RNA24094.1"/>
    <property type="molecule type" value="Genomic_DNA"/>
</dbReference>
<evidence type="ECO:0000256" key="5">
    <source>
        <dbReference type="SAM" id="Phobius"/>
    </source>
</evidence>
<name>A0A3M7RKT6_BRAPC</name>
<evidence type="ECO:0000313" key="7">
    <source>
        <dbReference type="EMBL" id="RNA24094.1"/>
    </source>
</evidence>
<evidence type="ECO:0000313" key="8">
    <source>
        <dbReference type="Proteomes" id="UP000276133"/>
    </source>
</evidence>
<dbReference type="InterPro" id="IPR036734">
    <property type="entry name" value="Neur_chan_lig-bd_sf"/>
</dbReference>
<dbReference type="Gene3D" id="2.70.170.10">
    <property type="entry name" value="Neurotransmitter-gated ion-channel ligand-binding domain"/>
    <property type="match status" value="1"/>
</dbReference>
<evidence type="ECO:0000259" key="6">
    <source>
        <dbReference type="Pfam" id="PF02931"/>
    </source>
</evidence>
<dbReference type="InterPro" id="IPR006202">
    <property type="entry name" value="Neur_chan_lig-bd"/>
</dbReference>
<dbReference type="AlphaFoldDB" id="A0A3M7RKT6"/>
<reference evidence="7 8" key="1">
    <citation type="journal article" date="2018" name="Sci. Rep.">
        <title>Genomic signatures of local adaptation to the degree of environmental predictability in rotifers.</title>
        <authorList>
            <person name="Franch-Gras L."/>
            <person name="Hahn C."/>
            <person name="Garcia-Roger E.M."/>
            <person name="Carmona M.J."/>
            <person name="Serra M."/>
            <person name="Gomez A."/>
        </authorList>
    </citation>
    <scope>NUCLEOTIDE SEQUENCE [LARGE SCALE GENOMIC DNA]</scope>
    <source>
        <strain evidence="7">HYR1</strain>
    </source>
</reference>
<organism evidence="7 8">
    <name type="scientific">Brachionus plicatilis</name>
    <name type="common">Marine rotifer</name>
    <name type="synonym">Brachionus muelleri</name>
    <dbReference type="NCBI Taxonomy" id="10195"/>
    <lineage>
        <taxon>Eukaryota</taxon>
        <taxon>Metazoa</taxon>
        <taxon>Spiralia</taxon>
        <taxon>Gnathifera</taxon>
        <taxon>Rotifera</taxon>
        <taxon>Eurotatoria</taxon>
        <taxon>Monogononta</taxon>
        <taxon>Pseudotrocha</taxon>
        <taxon>Ploima</taxon>
        <taxon>Brachionidae</taxon>
        <taxon>Brachionus</taxon>
    </lineage>
</organism>
<dbReference type="GO" id="GO:0004888">
    <property type="term" value="F:transmembrane signaling receptor activity"/>
    <property type="evidence" value="ECO:0007669"/>
    <property type="project" value="InterPro"/>
</dbReference>
<dbReference type="Gene3D" id="1.20.58.390">
    <property type="entry name" value="Neurotransmitter-gated ion-channel transmembrane domain"/>
    <property type="match status" value="1"/>
</dbReference>
<comment type="caution">
    <text evidence="7">The sequence shown here is derived from an EMBL/GenBank/DDBJ whole genome shotgun (WGS) entry which is preliminary data.</text>
</comment>
<keyword evidence="4 5" id="KW-0472">Membrane</keyword>
<dbReference type="InterPro" id="IPR036719">
    <property type="entry name" value="Neuro-gated_channel_TM_sf"/>
</dbReference>
<dbReference type="Proteomes" id="UP000276133">
    <property type="component" value="Unassembled WGS sequence"/>
</dbReference>
<keyword evidence="3 5" id="KW-1133">Transmembrane helix</keyword>
<feature type="transmembrane region" description="Helical" evidence="5">
    <location>
        <begin position="213"/>
        <end position="235"/>
    </location>
</feature>
<dbReference type="PANTHER" id="PTHR18945">
    <property type="entry name" value="NEUROTRANSMITTER GATED ION CHANNEL"/>
    <property type="match status" value="1"/>
</dbReference>
<dbReference type="OrthoDB" id="189655at2759"/>
<sequence length="439" mass="50871">MHLIINKYYNKSSIFCIFALMEYLTSANESQSPIEADVRVSFTKIYDVDTLNQRFQAEILIESKWYDPSVKTMKQDVNSLEWTPELYIENAISESKHEVFRKIIQQESKLVVFEVQKIKGIFWENLELENFPLDIQNLSIMVLSKKSEKKIKLNLMQEEMSRIKISNNLEKSNWYLHEVVKASLEKVDREYSFGKKTYPGVQITCQAFRSPGFFYWNAILPIVLISFASLGPFVIDFKSASSRLPSTATMLLSSVSYKALISRLLPTVSYLTSLDKYSLTSITLIAFMFIYHSILAAFNSVVDDTMGYFFDKIAFLSRIKKSFFSKYFDNFDNLVTIKLKQIKNVLKSIVTSNKNVSAFSSEEKNQTYNPNKKIIEMTRWTRPTIGHVQDSSLSNKEIILLVSSPIILIVKLYKKRENKKEAVPSKLRISESRNHMMLK</sequence>
<gene>
    <name evidence="7" type="ORF">BpHYR1_008917</name>
</gene>
<dbReference type="Pfam" id="PF02931">
    <property type="entry name" value="Neur_chan_LBD"/>
    <property type="match status" value="1"/>
</dbReference>
<proteinExistence type="predicted"/>
<protein>
    <submittedName>
        <fullName evidence="7">Gamma aminobutyric acid receptor subunit</fullName>
    </submittedName>
</protein>
<dbReference type="STRING" id="10195.A0A3M7RKT6"/>
<feature type="transmembrane region" description="Helical" evidence="5">
    <location>
        <begin position="277"/>
        <end position="298"/>
    </location>
</feature>
<dbReference type="SUPFAM" id="SSF63712">
    <property type="entry name" value="Nicotinic receptor ligand binding domain-like"/>
    <property type="match status" value="1"/>
</dbReference>
<dbReference type="GO" id="GO:0005230">
    <property type="term" value="F:extracellular ligand-gated monoatomic ion channel activity"/>
    <property type="evidence" value="ECO:0007669"/>
    <property type="project" value="InterPro"/>
</dbReference>
<accession>A0A3M7RKT6</accession>
<keyword evidence="8" id="KW-1185">Reference proteome</keyword>
<keyword evidence="7" id="KW-0675">Receptor</keyword>
<dbReference type="InterPro" id="IPR006201">
    <property type="entry name" value="Neur_channel"/>
</dbReference>
<comment type="subcellular location">
    <subcellularLocation>
        <location evidence="1">Membrane</location>
        <topology evidence="1">Multi-pass membrane protein</topology>
    </subcellularLocation>
</comment>
<dbReference type="InterPro" id="IPR038050">
    <property type="entry name" value="Neuro_actylchol_rec"/>
</dbReference>
<dbReference type="GO" id="GO:0016020">
    <property type="term" value="C:membrane"/>
    <property type="evidence" value="ECO:0007669"/>
    <property type="project" value="UniProtKB-SubCell"/>
</dbReference>
<evidence type="ECO:0000256" key="4">
    <source>
        <dbReference type="ARBA" id="ARBA00023136"/>
    </source>
</evidence>
<keyword evidence="2 5" id="KW-0812">Transmembrane</keyword>
<evidence type="ECO:0000256" key="2">
    <source>
        <dbReference type="ARBA" id="ARBA00022692"/>
    </source>
</evidence>
<feature type="domain" description="Neurotransmitter-gated ion-channel ligand-binding" evidence="6">
    <location>
        <begin position="28"/>
        <end position="204"/>
    </location>
</feature>
<evidence type="ECO:0000256" key="3">
    <source>
        <dbReference type="ARBA" id="ARBA00022989"/>
    </source>
</evidence>
<evidence type="ECO:0000256" key="1">
    <source>
        <dbReference type="ARBA" id="ARBA00004141"/>
    </source>
</evidence>